<keyword evidence="1" id="KW-0732">Signal</keyword>
<feature type="signal peptide" evidence="1">
    <location>
        <begin position="1"/>
        <end position="28"/>
    </location>
</feature>
<organism evidence="2 3">
    <name type="scientific">Methylocystis heyeri</name>
    <dbReference type="NCBI Taxonomy" id="391905"/>
    <lineage>
        <taxon>Bacteria</taxon>
        <taxon>Pseudomonadati</taxon>
        <taxon>Pseudomonadota</taxon>
        <taxon>Alphaproteobacteria</taxon>
        <taxon>Hyphomicrobiales</taxon>
        <taxon>Methylocystaceae</taxon>
        <taxon>Methylocystis</taxon>
    </lineage>
</organism>
<evidence type="ECO:0000256" key="1">
    <source>
        <dbReference type="SAM" id="SignalP"/>
    </source>
</evidence>
<dbReference type="Proteomes" id="UP000309061">
    <property type="component" value="Chromosome"/>
</dbReference>
<sequence>MLSATYTNNLLAACVVAGLAVSAPPASAAPMPIAGKEIIAGSSPVQQVHYYHHYYHHPHYYHHRHYRHYGWRHHYYRHYGWRHHYYYGYYNPGAAVAGAALGLMTAPLWALGGWGYSPYYYGW</sequence>
<protein>
    <recommendedName>
        <fullName evidence="4">Transmembrane protein</fullName>
    </recommendedName>
</protein>
<evidence type="ECO:0000313" key="3">
    <source>
        <dbReference type="Proteomes" id="UP000309061"/>
    </source>
</evidence>
<dbReference type="AlphaFoldDB" id="A0A6B8KCZ1"/>
<accession>A0A6B8KCZ1</accession>
<evidence type="ECO:0000313" key="2">
    <source>
        <dbReference type="EMBL" id="QGM44320.1"/>
    </source>
</evidence>
<proteinExistence type="predicted"/>
<dbReference type="RefSeq" id="WP_136494627.1">
    <property type="nucleotide sequence ID" value="NZ_CP046052.1"/>
</dbReference>
<keyword evidence="3" id="KW-1185">Reference proteome</keyword>
<feature type="chain" id="PRO_5025569285" description="Transmembrane protein" evidence="1">
    <location>
        <begin position="29"/>
        <end position="123"/>
    </location>
</feature>
<reference evidence="2 3" key="1">
    <citation type="submission" date="2019-11" db="EMBL/GenBank/DDBJ databases">
        <title>The genome sequence of Methylocystis heyeri.</title>
        <authorList>
            <person name="Oshkin I.Y."/>
            <person name="Miroshnikov K."/>
            <person name="Dedysh S.N."/>
        </authorList>
    </citation>
    <scope>NUCLEOTIDE SEQUENCE [LARGE SCALE GENOMIC DNA]</scope>
    <source>
        <strain evidence="2 3">H2</strain>
    </source>
</reference>
<dbReference type="EMBL" id="CP046052">
    <property type="protein sequence ID" value="QGM44320.1"/>
    <property type="molecule type" value="Genomic_DNA"/>
</dbReference>
<dbReference type="KEGG" id="mhey:H2LOC_000610"/>
<gene>
    <name evidence="2" type="ORF">H2LOC_000610</name>
</gene>
<evidence type="ECO:0008006" key="4">
    <source>
        <dbReference type="Google" id="ProtNLM"/>
    </source>
</evidence>
<name>A0A6B8KCZ1_9HYPH</name>